<keyword evidence="2" id="KW-0378">Hydrolase</keyword>
<name>A0A6J4QF54_9ACTN</name>
<dbReference type="InterPro" id="IPR000073">
    <property type="entry name" value="AB_hydrolase_1"/>
</dbReference>
<dbReference type="InterPro" id="IPR029058">
    <property type="entry name" value="AB_hydrolase_fold"/>
</dbReference>
<dbReference type="Gene3D" id="3.40.50.1820">
    <property type="entry name" value="alpha/beta hydrolase"/>
    <property type="match status" value="1"/>
</dbReference>
<evidence type="ECO:0000313" key="2">
    <source>
        <dbReference type="EMBL" id="CAA9442398.1"/>
    </source>
</evidence>
<protein>
    <submittedName>
        <fullName evidence="2">Hydrolase, alpha/beta fold family</fullName>
    </submittedName>
</protein>
<reference evidence="2" key="1">
    <citation type="submission" date="2020-02" db="EMBL/GenBank/DDBJ databases">
        <authorList>
            <person name="Meier V. D."/>
        </authorList>
    </citation>
    <scope>NUCLEOTIDE SEQUENCE</scope>
    <source>
        <strain evidence="2">AVDCRST_MAG82</strain>
    </source>
</reference>
<feature type="domain" description="AB hydrolase-1" evidence="1">
    <location>
        <begin position="29"/>
        <end position="270"/>
    </location>
</feature>
<dbReference type="Pfam" id="PF00561">
    <property type="entry name" value="Abhydrolase_1"/>
    <property type="match status" value="1"/>
</dbReference>
<dbReference type="SUPFAM" id="SSF53474">
    <property type="entry name" value="alpha/beta-Hydrolases"/>
    <property type="match status" value="1"/>
</dbReference>
<organism evidence="2">
    <name type="scientific">uncultured Rubrobacteraceae bacterium</name>
    <dbReference type="NCBI Taxonomy" id="349277"/>
    <lineage>
        <taxon>Bacteria</taxon>
        <taxon>Bacillati</taxon>
        <taxon>Actinomycetota</taxon>
        <taxon>Rubrobacteria</taxon>
        <taxon>Rubrobacterales</taxon>
        <taxon>Rubrobacteraceae</taxon>
        <taxon>environmental samples</taxon>
    </lineage>
</organism>
<dbReference type="PRINTS" id="PR00111">
    <property type="entry name" value="ABHYDROLASE"/>
</dbReference>
<accession>A0A6J4QF54</accession>
<dbReference type="PANTHER" id="PTHR43798">
    <property type="entry name" value="MONOACYLGLYCEROL LIPASE"/>
    <property type="match status" value="1"/>
</dbReference>
<sequence>MEGSGVEEEVRESRLDGGVIRYRDVGTGPVLFFVHGILVNGTLWRHVVARLSGRFRCIVPDLPLGGHSVAMESGADMSPPGVARMVDDLMREVDLRDVTLVGNDTGGAICQIVISNHPGRIGGLVLTNCDAYEAFFPAPLSPFHYLARLFGARFVDVLAWALRARFAQRVLFKTVALRHVEDATLDANMTSFIRDPGVRRDLARFLGSISNRYTLEAARSFPGFDRPVLIAWGLEDLFFSPRLALRLQHDFPDARLEAVPGSRAFVPEDRPEQLARLIEELATQTVARDSDGLREEVLSED</sequence>
<gene>
    <name evidence="2" type="ORF">AVDCRST_MAG82-3016</name>
</gene>
<dbReference type="EMBL" id="CADCVA010000367">
    <property type="protein sequence ID" value="CAA9442398.1"/>
    <property type="molecule type" value="Genomic_DNA"/>
</dbReference>
<proteinExistence type="predicted"/>
<dbReference type="GO" id="GO:0016787">
    <property type="term" value="F:hydrolase activity"/>
    <property type="evidence" value="ECO:0007669"/>
    <property type="project" value="UniProtKB-KW"/>
</dbReference>
<evidence type="ECO:0000259" key="1">
    <source>
        <dbReference type="Pfam" id="PF00561"/>
    </source>
</evidence>
<dbReference type="InterPro" id="IPR050266">
    <property type="entry name" value="AB_hydrolase_sf"/>
</dbReference>
<dbReference type="AlphaFoldDB" id="A0A6J4QF54"/>